<name>A0A4Z2G887_9TELE</name>
<sequence length="76" mass="8174">MLLASTQGHNASSVTAANCLSKSPSVVSVWMEIWTLGVLQKQESEGEEAFWLTGLAGRETPQQERGGLPRTSRSQG</sequence>
<feature type="region of interest" description="Disordered" evidence="1">
    <location>
        <begin position="54"/>
        <end position="76"/>
    </location>
</feature>
<gene>
    <name evidence="2" type="ORF">EYF80_040347</name>
</gene>
<evidence type="ECO:0000256" key="1">
    <source>
        <dbReference type="SAM" id="MobiDB-lite"/>
    </source>
</evidence>
<proteinExistence type="predicted"/>
<protein>
    <submittedName>
        <fullName evidence="2">Uncharacterized protein</fullName>
    </submittedName>
</protein>
<comment type="caution">
    <text evidence="2">The sequence shown here is derived from an EMBL/GenBank/DDBJ whole genome shotgun (WGS) entry which is preliminary data.</text>
</comment>
<organism evidence="2 3">
    <name type="scientific">Liparis tanakae</name>
    <name type="common">Tanaka's snailfish</name>
    <dbReference type="NCBI Taxonomy" id="230148"/>
    <lineage>
        <taxon>Eukaryota</taxon>
        <taxon>Metazoa</taxon>
        <taxon>Chordata</taxon>
        <taxon>Craniata</taxon>
        <taxon>Vertebrata</taxon>
        <taxon>Euteleostomi</taxon>
        <taxon>Actinopterygii</taxon>
        <taxon>Neopterygii</taxon>
        <taxon>Teleostei</taxon>
        <taxon>Neoteleostei</taxon>
        <taxon>Acanthomorphata</taxon>
        <taxon>Eupercaria</taxon>
        <taxon>Perciformes</taxon>
        <taxon>Cottioidei</taxon>
        <taxon>Cottales</taxon>
        <taxon>Liparidae</taxon>
        <taxon>Liparis</taxon>
    </lineage>
</organism>
<dbReference type="AlphaFoldDB" id="A0A4Z2G887"/>
<evidence type="ECO:0000313" key="3">
    <source>
        <dbReference type="Proteomes" id="UP000314294"/>
    </source>
</evidence>
<dbReference type="EMBL" id="SRLO01000656">
    <property type="protein sequence ID" value="TNN49451.1"/>
    <property type="molecule type" value="Genomic_DNA"/>
</dbReference>
<accession>A0A4Z2G887</accession>
<evidence type="ECO:0000313" key="2">
    <source>
        <dbReference type="EMBL" id="TNN49451.1"/>
    </source>
</evidence>
<dbReference type="Proteomes" id="UP000314294">
    <property type="component" value="Unassembled WGS sequence"/>
</dbReference>
<reference evidence="2 3" key="1">
    <citation type="submission" date="2019-03" db="EMBL/GenBank/DDBJ databases">
        <title>First draft genome of Liparis tanakae, snailfish: a comprehensive survey of snailfish specific genes.</title>
        <authorList>
            <person name="Kim W."/>
            <person name="Song I."/>
            <person name="Jeong J.-H."/>
            <person name="Kim D."/>
            <person name="Kim S."/>
            <person name="Ryu S."/>
            <person name="Song J.Y."/>
            <person name="Lee S.K."/>
        </authorList>
    </citation>
    <scope>NUCLEOTIDE SEQUENCE [LARGE SCALE GENOMIC DNA]</scope>
    <source>
        <tissue evidence="2">Muscle</tissue>
    </source>
</reference>
<keyword evidence="3" id="KW-1185">Reference proteome</keyword>